<proteinExistence type="predicted"/>
<reference evidence="3" key="1">
    <citation type="journal article" date="2017" name="Genome Biol.">
        <title>Comparative genomics reveals high biological diversity and specific adaptations in the industrially and medically important fungal genus Aspergillus.</title>
        <authorList>
            <person name="de Vries R.P."/>
            <person name="Riley R."/>
            <person name="Wiebenga A."/>
            <person name="Aguilar-Osorio G."/>
            <person name="Amillis S."/>
            <person name="Uchima C.A."/>
            <person name="Anderluh G."/>
            <person name="Asadollahi M."/>
            <person name="Askin M."/>
            <person name="Barry K."/>
            <person name="Battaglia E."/>
            <person name="Bayram O."/>
            <person name="Benocci T."/>
            <person name="Braus-Stromeyer S.A."/>
            <person name="Caldana C."/>
            <person name="Canovas D."/>
            <person name="Cerqueira G.C."/>
            <person name="Chen F."/>
            <person name="Chen W."/>
            <person name="Choi C."/>
            <person name="Clum A."/>
            <person name="Dos Santos R.A."/>
            <person name="Damasio A.R."/>
            <person name="Diallinas G."/>
            <person name="Emri T."/>
            <person name="Fekete E."/>
            <person name="Flipphi M."/>
            <person name="Freyberg S."/>
            <person name="Gallo A."/>
            <person name="Gournas C."/>
            <person name="Habgood R."/>
            <person name="Hainaut M."/>
            <person name="Harispe M.L."/>
            <person name="Henrissat B."/>
            <person name="Hilden K.S."/>
            <person name="Hope R."/>
            <person name="Hossain A."/>
            <person name="Karabika E."/>
            <person name="Karaffa L."/>
            <person name="Karanyi Z."/>
            <person name="Krasevec N."/>
            <person name="Kuo A."/>
            <person name="Kusch H."/>
            <person name="LaButti K."/>
            <person name="Lagendijk E.L."/>
            <person name="Lapidus A."/>
            <person name="Levasseur A."/>
            <person name="Lindquist E."/>
            <person name="Lipzen A."/>
            <person name="Logrieco A.F."/>
            <person name="MacCabe A."/>
            <person name="Maekelae M.R."/>
            <person name="Malavazi I."/>
            <person name="Melin P."/>
            <person name="Meyer V."/>
            <person name="Mielnichuk N."/>
            <person name="Miskei M."/>
            <person name="Molnar A.P."/>
            <person name="Mule G."/>
            <person name="Ngan C.Y."/>
            <person name="Orejas M."/>
            <person name="Orosz E."/>
            <person name="Ouedraogo J.P."/>
            <person name="Overkamp K.M."/>
            <person name="Park H.-S."/>
            <person name="Perrone G."/>
            <person name="Piumi F."/>
            <person name="Punt P.J."/>
            <person name="Ram A.F."/>
            <person name="Ramon A."/>
            <person name="Rauscher S."/>
            <person name="Record E."/>
            <person name="Riano-Pachon D.M."/>
            <person name="Robert V."/>
            <person name="Roehrig J."/>
            <person name="Ruller R."/>
            <person name="Salamov A."/>
            <person name="Salih N.S."/>
            <person name="Samson R.A."/>
            <person name="Sandor E."/>
            <person name="Sanguinetti M."/>
            <person name="Schuetze T."/>
            <person name="Sepcic K."/>
            <person name="Shelest E."/>
            <person name="Sherlock G."/>
            <person name="Sophianopoulou V."/>
            <person name="Squina F.M."/>
            <person name="Sun H."/>
            <person name="Susca A."/>
            <person name="Todd R.B."/>
            <person name="Tsang A."/>
            <person name="Unkles S.E."/>
            <person name="van de Wiele N."/>
            <person name="van Rossen-Uffink D."/>
            <person name="Oliveira J.V."/>
            <person name="Vesth T.C."/>
            <person name="Visser J."/>
            <person name="Yu J.-H."/>
            <person name="Zhou M."/>
            <person name="Andersen M.R."/>
            <person name="Archer D.B."/>
            <person name="Baker S.E."/>
            <person name="Benoit I."/>
            <person name="Brakhage A.A."/>
            <person name="Braus G.H."/>
            <person name="Fischer R."/>
            <person name="Frisvad J.C."/>
            <person name="Goldman G.H."/>
            <person name="Houbraken J."/>
            <person name="Oakley B."/>
            <person name="Pocsi I."/>
            <person name="Scazzocchio C."/>
            <person name="Seiboth B."/>
            <person name="vanKuyk P.A."/>
            <person name="Wortman J."/>
            <person name="Dyer P.S."/>
            <person name="Grigoriev I.V."/>
        </authorList>
    </citation>
    <scope>NUCLEOTIDE SEQUENCE [LARGE SCALE GENOMIC DNA]</scope>
    <source>
        <strain evidence="3">CBS 134.48</strain>
    </source>
</reference>
<gene>
    <name evidence="2" type="ORF">ASPTUDRAFT_48024</name>
</gene>
<evidence type="ECO:0000256" key="1">
    <source>
        <dbReference type="SAM" id="Phobius"/>
    </source>
</evidence>
<sequence>MSNAHSSNRDTTWLHCVSVPLGSHLVEVSHTVHSIISILYLEYWCAIFALSIRNDHLLKHAIHICFF</sequence>
<keyword evidence="1" id="KW-0472">Membrane</keyword>
<feature type="transmembrane region" description="Helical" evidence="1">
    <location>
        <begin position="31"/>
        <end position="52"/>
    </location>
</feature>
<dbReference type="AlphaFoldDB" id="A0A1L9MQR8"/>
<accession>A0A1L9MQR8</accession>
<keyword evidence="1" id="KW-1133">Transmembrane helix</keyword>
<feature type="non-terminal residue" evidence="2">
    <location>
        <position position="1"/>
    </location>
</feature>
<evidence type="ECO:0000313" key="3">
    <source>
        <dbReference type="Proteomes" id="UP000184304"/>
    </source>
</evidence>
<keyword evidence="3" id="KW-1185">Reference proteome</keyword>
<dbReference type="EMBL" id="KV878208">
    <property type="protein sequence ID" value="OJI79398.1"/>
    <property type="molecule type" value="Genomic_DNA"/>
</dbReference>
<organism evidence="2 3">
    <name type="scientific">Aspergillus tubingensis (strain CBS 134.48)</name>
    <dbReference type="NCBI Taxonomy" id="767770"/>
    <lineage>
        <taxon>Eukaryota</taxon>
        <taxon>Fungi</taxon>
        <taxon>Dikarya</taxon>
        <taxon>Ascomycota</taxon>
        <taxon>Pezizomycotina</taxon>
        <taxon>Eurotiomycetes</taxon>
        <taxon>Eurotiomycetidae</taxon>
        <taxon>Eurotiales</taxon>
        <taxon>Aspergillaceae</taxon>
        <taxon>Aspergillus</taxon>
        <taxon>Aspergillus subgen. Circumdati</taxon>
    </lineage>
</organism>
<evidence type="ECO:0000313" key="2">
    <source>
        <dbReference type="EMBL" id="OJI79398.1"/>
    </source>
</evidence>
<protein>
    <submittedName>
        <fullName evidence="2">Uncharacterized protein</fullName>
    </submittedName>
</protein>
<dbReference type="VEuPathDB" id="FungiDB:ASPTUDRAFT_48024"/>
<keyword evidence="1" id="KW-0812">Transmembrane</keyword>
<dbReference type="Proteomes" id="UP000184304">
    <property type="component" value="Unassembled WGS sequence"/>
</dbReference>
<name>A0A1L9MQR8_ASPTC</name>